<name>T1A855_9ZZZZ</name>
<reference evidence="5" key="2">
    <citation type="journal article" date="2014" name="ISME J.">
        <title>Microbial stratification in low pH oxic and suboxic macroscopic growths along an acid mine drainage.</title>
        <authorList>
            <person name="Mendez-Garcia C."/>
            <person name="Mesa V."/>
            <person name="Sprenger R.R."/>
            <person name="Richter M."/>
            <person name="Diez M.S."/>
            <person name="Solano J."/>
            <person name="Bargiela R."/>
            <person name="Golyshina O.V."/>
            <person name="Manteca A."/>
            <person name="Ramos J.L."/>
            <person name="Gallego J.R."/>
            <person name="Llorente I."/>
            <person name="Martins Dos Santos V.A."/>
            <person name="Jensen O.N."/>
            <person name="Pelaez A.I."/>
            <person name="Sanchez J."/>
            <person name="Ferrer M."/>
        </authorList>
    </citation>
    <scope>NUCLEOTIDE SEQUENCE</scope>
</reference>
<keyword evidence="2" id="KW-0067">ATP-binding</keyword>
<keyword evidence="1" id="KW-0547">Nucleotide-binding</keyword>
<gene>
    <name evidence="5" type="ORF">B2A_11893</name>
</gene>
<reference evidence="5" key="1">
    <citation type="submission" date="2013-08" db="EMBL/GenBank/DDBJ databases">
        <authorList>
            <person name="Mendez C."/>
            <person name="Richter M."/>
            <person name="Ferrer M."/>
            <person name="Sanchez J."/>
        </authorList>
    </citation>
    <scope>NUCLEOTIDE SEQUENCE</scope>
</reference>
<protein>
    <submittedName>
        <fullName evidence="5">ATPase associated with various cellular activities, AAA-2 domain protein</fullName>
    </submittedName>
</protein>
<feature type="non-terminal residue" evidence="5">
    <location>
        <position position="565"/>
    </location>
</feature>
<dbReference type="InterPro" id="IPR050130">
    <property type="entry name" value="ClpA_ClpB"/>
</dbReference>
<evidence type="ECO:0000256" key="1">
    <source>
        <dbReference type="ARBA" id="ARBA00022741"/>
    </source>
</evidence>
<evidence type="ECO:0000256" key="2">
    <source>
        <dbReference type="ARBA" id="ARBA00022840"/>
    </source>
</evidence>
<dbReference type="GO" id="GO:0016887">
    <property type="term" value="F:ATP hydrolysis activity"/>
    <property type="evidence" value="ECO:0007669"/>
    <property type="project" value="InterPro"/>
</dbReference>
<feature type="region of interest" description="Disordered" evidence="3">
    <location>
        <begin position="129"/>
        <end position="150"/>
    </location>
</feature>
<dbReference type="InterPro" id="IPR003959">
    <property type="entry name" value="ATPase_AAA_core"/>
</dbReference>
<dbReference type="GO" id="GO:0005524">
    <property type="term" value="F:ATP binding"/>
    <property type="evidence" value="ECO:0007669"/>
    <property type="project" value="UniProtKB-KW"/>
</dbReference>
<evidence type="ECO:0000259" key="4">
    <source>
        <dbReference type="Pfam" id="PF07724"/>
    </source>
</evidence>
<dbReference type="GO" id="GO:0005737">
    <property type="term" value="C:cytoplasm"/>
    <property type="evidence" value="ECO:0007669"/>
    <property type="project" value="TreeGrafter"/>
</dbReference>
<organism evidence="5">
    <name type="scientific">mine drainage metagenome</name>
    <dbReference type="NCBI Taxonomy" id="410659"/>
    <lineage>
        <taxon>unclassified sequences</taxon>
        <taxon>metagenomes</taxon>
        <taxon>ecological metagenomes</taxon>
    </lineage>
</organism>
<dbReference type="EMBL" id="AUZZ01008594">
    <property type="protein sequence ID" value="EQD37059.1"/>
    <property type="molecule type" value="Genomic_DNA"/>
</dbReference>
<dbReference type="InterPro" id="IPR027417">
    <property type="entry name" value="P-loop_NTPase"/>
</dbReference>
<dbReference type="PANTHER" id="PTHR11638:SF18">
    <property type="entry name" value="HEAT SHOCK PROTEIN 104"/>
    <property type="match status" value="1"/>
</dbReference>
<dbReference type="SUPFAM" id="SSF52540">
    <property type="entry name" value="P-loop containing nucleoside triphosphate hydrolases"/>
    <property type="match status" value="1"/>
</dbReference>
<sequence length="565" mass="61578">MAATDLPLPHQDPPCILLAVARGIARANGHGTIELEDLKLAIRHTVDGKSSNAKALLQAVDLGSARRDMTLALTMAALGDTAVYQLPLSGQALKHLAQAGLREVNLDNLLEEPFRDQFRADYARMMPSRPAEAADDDGSHPHVEAPPPLTRAQVLDAATRVRTDLELAFLDPGQLIPRLAAALMETSAARSARKQPLATFFFVGPTATGKSFAAQHIAQTLAGEPGLQSSASAASQAGPQATWVSKTFDLSSYTSENQSFGLVGLTQGYGDAKPGELTQWIREHPRSVIILDHLDKAHPNTQNVLLEMFDTGVLTDRYGFYKNNDYKQKRIASPEVDVSGCIFIFIAGMDGELARNVGFFERYARQPGQGKDTLLDYLRKQRTNAYRAADMPVYDAGLLSALGAFNLLLFPPLGEAELRALAGQGLEALQSQYAATFGIRLDWEANKELLVEASLLARGAEIDARKVAARALRDLWLPELDAYVLRQDPALINRAQLHISFAPGTLQALEPIKQRLGMPLQPQPGGPDLVQCLRRRNRAVVFERTLDTQASPWTLTVHTPQVVVP</sequence>
<evidence type="ECO:0000313" key="5">
    <source>
        <dbReference type="EMBL" id="EQD37059.1"/>
    </source>
</evidence>
<dbReference type="PANTHER" id="PTHR11638">
    <property type="entry name" value="ATP-DEPENDENT CLP PROTEASE"/>
    <property type="match status" value="1"/>
</dbReference>
<dbReference type="AlphaFoldDB" id="T1A855"/>
<accession>T1A855</accession>
<dbReference type="GO" id="GO:0034605">
    <property type="term" value="P:cellular response to heat"/>
    <property type="evidence" value="ECO:0007669"/>
    <property type="project" value="TreeGrafter"/>
</dbReference>
<proteinExistence type="predicted"/>
<comment type="caution">
    <text evidence="5">The sequence shown here is derived from an EMBL/GenBank/DDBJ whole genome shotgun (WGS) entry which is preliminary data.</text>
</comment>
<dbReference type="Gene3D" id="3.40.50.300">
    <property type="entry name" value="P-loop containing nucleotide triphosphate hydrolases"/>
    <property type="match status" value="1"/>
</dbReference>
<feature type="domain" description="ATPase AAA-type core" evidence="4">
    <location>
        <begin position="196"/>
        <end position="319"/>
    </location>
</feature>
<dbReference type="Pfam" id="PF07724">
    <property type="entry name" value="AAA_2"/>
    <property type="match status" value="1"/>
</dbReference>
<evidence type="ECO:0000256" key="3">
    <source>
        <dbReference type="SAM" id="MobiDB-lite"/>
    </source>
</evidence>